<sequence>MDIASGVYTLTLGIMNYVSEQEDRHTIAARIRAIVGRISSIITPLTTRRTIDPIVQDCLQDLVRLLEDTQAHLRRWTETRSSRVVGVVNPWLVTHQLREDREELMQGYALLVGAINLDNSMNGYRFVSPRSTLLAPPEREHHGEGSPSSSRSVSPMRSLSPLRASPTPLTSSEANDFWEKYFDDEVADSDEFCEALSKWLGRPLNDTECKRLLLRLDIGDTGHVAYSRFEECVGAERLKHFIALYSADPPLPLLIWVDDSLDENSTKAQNATSFGVTVVQLSSTYGAKAWINANYSFLKQHDDAAHIRFISDQNRRERTPDGGVVANPNAGQEILDFIRGEGFKAPFLISTSRKSIHLTKYVESYQMAGSMTANYPLFLEYVSSLAAGIRDDTRWMRYNA</sequence>
<evidence type="ECO:0000313" key="2">
    <source>
        <dbReference type="EMBL" id="CAA7270689.1"/>
    </source>
</evidence>
<dbReference type="EMBL" id="CACVBS010000094">
    <property type="protein sequence ID" value="CAA7270689.1"/>
    <property type="molecule type" value="Genomic_DNA"/>
</dbReference>
<dbReference type="OrthoDB" id="3254241at2759"/>
<dbReference type="AlphaFoldDB" id="A0A8S0VUQ6"/>
<comment type="caution">
    <text evidence="2">The sequence shown here is derived from an EMBL/GenBank/DDBJ whole genome shotgun (WGS) entry which is preliminary data.</text>
</comment>
<feature type="region of interest" description="Disordered" evidence="1">
    <location>
        <begin position="135"/>
        <end position="171"/>
    </location>
</feature>
<name>A0A8S0VUQ6_CYCAE</name>
<reference evidence="2 3" key="1">
    <citation type="submission" date="2020-01" db="EMBL/GenBank/DDBJ databases">
        <authorList>
            <person name="Gupta K D."/>
        </authorList>
    </citation>
    <scope>NUCLEOTIDE SEQUENCE [LARGE SCALE GENOMIC DNA]</scope>
</reference>
<protein>
    <submittedName>
        <fullName evidence="2">Uncharacterized protein</fullName>
    </submittedName>
</protein>
<dbReference type="Proteomes" id="UP000467700">
    <property type="component" value="Unassembled WGS sequence"/>
</dbReference>
<proteinExistence type="predicted"/>
<evidence type="ECO:0000256" key="1">
    <source>
        <dbReference type="SAM" id="MobiDB-lite"/>
    </source>
</evidence>
<feature type="compositionally biased region" description="Low complexity" evidence="1">
    <location>
        <begin position="146"/>
        <end position="163"/>
    </location>
</feature>
<evidence type="ECO:0000313" key="3">
    <source>
        <dbReference type="Proteomes" id="UP000467700"/>
    </source>
</evidence>
<gene>
    <name evidence="2" type="ORF">AAE3_LOCUS12923</name>
</gene>
<organism evidence="2 3">
    <name type="scientific">Cyclocybe aegerita</name>
    <name type="common">Black poplar mushroom</name>
    <name type="synonym">Agrocybe aegerita</name>
    <dbReference type="NCBI Taxonomy" id="1973307"/>
    <lineage>
        <taxon>Eukaryota</taxon>
        <taxon>Fungi</taxon>
        <taxon>Dikarya</taxon>
        <taxon>Basidiomycota</taxon>
        <taxon>Agaricomycotina</taxon>
        <taxon>Agaricomycetes</taxon>
        <taxon>Agaricomycetidae</taxon>
        <taxon>Agaricales</taxon>
        <taxon>Agaricineae</taxon>
        <taxon>Bolbitiaceae</taxon>
        <taxon>Cyclocybe</taxon>
    </lineage>
</organism>
<accession>A0A8S0VUQ6</accession>
<keyword evidence="3" id="KW-1185">Reference proteome</keyword>